<dbReference type="RefSeq" id="WP_191865720.1">
    <property type="nucleotide sequence ID" value="NZ_BMZC01000004.1"/>
</dbReference>
<dbReference type="EMBL" id="BMZC01000004">
    <property type="protein sequence ID" value="GGZ58833.1"/>
    <property type="molecule type" value="Genomic_DNA"/>
</dbReference>
<keyword evidence="1" id="KW-0732">Signal</keyword>
<feature type="signal peptide" evidence="1">
    <location>
        <begin position="1"/>
        <end position="19"/>
    </location>
</feature>
<dbReference type="InterPro" id="IPR018637">
    <property type="entry name" value="DUF2059"/>
</dbReference>
<name>A0A8H9I8K5_9ALTE</name>
<sequence>MKFTILLVALTCFTFTVHAESKASRESVEKLMMLTDVSKIMESMQGQVSSMFNNMASQMNISEQERPAFEKYMGKIDNLLKENMTWEQFKEPMINVYLTHFNQTEIDGLIEFYQSDVGKSMTQKMPLVMRDSMMAGQQAMRDIMPQVQAIAEEMQSEIQQVRQQEGE</sequence>
<evidence type="ECO:0000313" key="4">
    <source>
        <dbReference type="Proteomes" id="UP000622604"/>
    </source>
</evidence>
<feature type="chain" id="PRO_5034210597" description="DUF2059 domain-containing protein" evidence="1">
    <location>
        <begin position="20"/>
        <end position="167"/>
    </location>
</feature>
<dbReference type="Pfam" id="PF09832">
    <property type="entry name" value="DUF2059"/>
    <property type="match status" value="1"/>
</dbReference>
<protein>
    <recommendedName>
        <fullName evidence="2">DUF2059 domain-containing protein</fullName>
    </recommendedName>
</protein>
<proteinExistence type="predicted"/>
<dbReference type="Proteomes" id="UP000622604">
    <property type="component" value="Unassembled WGS sequence"/>
</dbReference>
<reference evidence="3" key="1">
    <citation type="journal article" date="2014" name="Int. J. Syst. Evol. Microbiol.">
        <title>Complete genome sequence of Corynebacterium casei LMG S-19264T (=DSM 44701T), isolated from a smear-ripened cheese.</title>
        <authorList>
            <consortium name="US DOE Joint Genome Institute (JGI-PGF)"/>
            <person name="Walter F."/>
            <person name="Albersmeier A."/>
            <person name="Kalinowski J."/>
            <person name="Ruckert C."/>
        </authorList>
    </citation>
    <scope>NUCLEOTIDE SEQUENCE</scope>
    <source>
        <strain evidence="3">KCTC 32337</strain>
    </source>
</reference>
<accession>A0A8H9I8K5</accession>
<comment type="caution">
    <text evidence="3">The sequence shown here is derived from an EMBL/GenBank/DDBJ whole genome shotgun (WGS) entry which is preliminary data.</text>
</comment>
<gene>
    <name evidence="3" type="ORF">GCM10011274_15970</name>
</gene>
<organism evidence="3 4">
    <name type="scientific">Paraglaciecola chathamensis</name>
    <dbReference type="NCBI Taxonomy" id="368405"/>
    <lineage>
        <taxon>Bacteria</taxon>
        <taxon>Pseudomonadati</taxon>
        <taxon>Pseudomonadota</taxon>
        <taxon>Gammaproteobacteria</taxon>
        <taxon>Alteromonadales</taxon>
        <taxon>Alteromonadaceae</taxon>
        <taxon>Paraglaciecola</taxon>
    </lineage>
</organism>
<dbReference type="AlphaFoldDB" id="A0A8H9I8K5"/>
<evidence type="ECO:0000313" key="3">
    <source>
        <dbReference type="EMBL" id="GGZ58833.1"/>
    </source>
</evidence>
<feature type="domain" description="DUF2059" evidence="2">
    <location>
        <begin position="87"/>
        <end position="146"/>
    </location>
</feature>
<evidence type="ECO:0000259" key="2">
    <source>
        <dbReference type="Pfam" id="PF09832"/>
    </source>
</evidence>
<evidence type="ECO:0000256" key="1">
    <source>
        <dbReference type="SAM" id="SignalP"/>
    </source>
</evidence>
<reference evidence="3" key="2">
    <citation type="submission" date="2020-09" db="EMBL/GenBank/DDBJ databases">
        <authorList>
            <person name="Sun Q."/>
            <person name="Kim S."/>
        </authorList>
    </citation>
    <scope>NUCLEOTIDE SEQUENCE</scope>
    <source>
        <strain evidence="3">KCTC 32337</strain>
    </source>
</reference>